<dbReference type="OrthoDB" id="1095452at2"/>
<feature type="transmembrane region" description="Helical" evidence="2">
    <location>
        <begin position="38"/>
        <end position="60"/>
    </location>
</feature>
<dbReference type="InterPro" id="IPR037682">
    <property type="entry name" value="TonB_C"/>
</dbReference>
<proteinExistence type="predicted"/>
<keyword evidence="2" id="KW-0472">Membrane</keyword>
<feature type="compositionally biased region" description="Polar residues" evidence="1">
    <location>
        <begin position="129"/>
        <end position="140"/>
    </location>
</feature>
<sequence>MSNLSIFEKKWIELVFEGKNKLYGAYQLRQENAKTSGIAFSIGIGSLTIFSGLGILLSSFSTVPTTKLPEEALPEVIKVVTVHTECQLEQPAIKTFTEKKFLDKQTLINPEISSQEMATNTIKTNLEAQTTTSNPNTSNLGGIPSDVPSVPVATTGGNVTSKPNDDTPIGTNMLDKLPEFPGGMEKFYTYVGTNFNKSDLEIDKTIKVYVSFVIEADGSMTQIKVLRDPGYGLGQEAVRVLKSLKTKWSPGFVGGEKVRTIYNLPITIQME</sequence>
<evidence type="ECO:0000259" key="3">
    <source>
        <dbReference type="Pfam" id="PF03544"/>
    </source>
</evidence>
<feature type="region of interest" description="Disordered" evidence="1">
    <location>
        <begin position="129"/>
        <end position="170"/>
    </location>
</feature>
<protein>
    <recommendedName>
        <fullName evidence="3">TonB C-terminal domain-containing protein</fullName>
    </recommendedName>
</protein>
<keyword evidence="2" id="KW-0812">Transmembrane</keyword>
<comment type="caution">
    <text evidence="4">The sequence shown here is derived from an EMBL/GenBank/DDBJ whole genome shotgun (WGS) entry which is preliminary data.</text>
</comment>
<dbReference type="Gene3D" id="3.30.1150.10">
    <property type="match status" value="1"/>
</dbReference>
<evidence type="ECO:0000313" key="5">
    <source>
        <dbReference type="Proteomes" id="UP000220828"/>
    </source>
</evidence>
<reference evidence="4 5" key="1">
    <citation type="submission" date="2017-09" db="EMBL/GenBank/DDBJ databases">
        <title>Whole genomes of Flavobacteriaceae.</title>
        <authorList>
            <person name="Stine C."/>
            <person name="Li C."/>
            <person name="Tadesse D."/>
        </authorList>
    </citation>
    <scope>NUCLEOTIDE SEQUENCE [LARGE SCALE GENOMIC DNA]</scope>
    <source>
        <strain evidence="4 5">ATCC 35036</strain>
    </source>
</reference>
<accession>A0A2H3L056</accession>
<dbReference type="SUPFAM" id="SSF74653">
    <property type="entry name" value="TolA/TonB C-terminal domain"/>
    <property type="match status" value="1"/>
</dbReference>
<dbReference type="GO" id="GO:0055085">
    <property type="term" value="P:transmembrane transport"/>
    <property type="evidence" value="ECO:0007669"/>
    <property type="project" value="InterPro"/>
</dbReference>
<dbReference type="OMA" id="KEEMPPM"/>
<dbReference type="RefSeq" id="WP_014083409.1">
    <property type="nucleotide sequence ID" value="NZ_CBCSFI010000002.1"/>
</dbReference>
<name>A0A2H3L056_9FLAO</name>
<gene>
    <name evidence="4" type="ORF">B0A77_04090</name>
</gene>
<dbReference type="AlphaFoldDB" id="A0A2H3L056"/>
<feature type="domain" description="TonB C-terminal" evidence="3">
    <location>
        <begin position="207"/>
        <end position="266"/>
    </location>
</feature>
<dbReference type="Pfam" id="PF03544">
    <property type="entry name" value="TonB_C"/>
    <property type="match status" value="1"/>
</dbReference>
<keyword evidence="2" id="KW-1133">Transmembrane helix</keyword>
<organism evidence="4 5">
    <name type="scientific">Flavobacterium branchiophilum</name>
    <dbReference type="NCBI Taxonomy" id="55197"/>
    <lineage>
        <taxon>Bacteria</taxon>
        <taxon>Pseudomonadati</taxon>
        <taxon>Bacteroidota</taxon>
        <taxon>Flavobacteriia</taxon>
        <taxon>Flavobacteriales</taxon>
        <taxon>Flavobacteriaceae</taxon>
        <taxon>Flavobacterium</taxon>
    </lineage>
</organism>
<evidence type="ECO:0000313" key="4">
    <source>
        <dbReference type="EMBL" id="PDS25687.1"/>
    </source>
</evidence>
<dbReference type="EMBL" id="PCMW01000024">
    <property type="protein sequence ID" value="PDS25687.1"/>
    <property type="molecule type" value="Genomic_DNA"/>
</dbReference>
<evidence type="ECO:0000256" key="2">
    <source>
        <dbReference type="SAM" id="Phobius"/>
    </source>
</evidence>
<evidence type="ECO:0000256" key="1">
    <source>
        <dbReference type="SAM" id="MobiDB-lite"/>
    </source>
</evidence>
<dbReference type="Proteomes" id="UP000220828">
    <property type="component" value="Unassembled WGS sequence"/>
</dbReference>